<dbReference type="OrthoDB" id="358785at2157"/>
<dbReference type="AlphaFoldDB" id="A0A401HP52"/>
<dbReference type="EMBL" id="BFAX01000001">
    <property type="protein sequence ID" value="GBF35993.1"/>
    <property type="molecule type" value="Genomic_DNA"/>
</dbReference>
<dbReference type="SFLD" id="SFLDG01082">
    <property type="entry name" value="B12-binding_domain_containing"/>
    <property type="match status" value="1"/>
</dbReference>
<reference evidence="2 3" key="1">
    <citation type="journal article" date="2019" name="Int. J. Syst. Evol. Microbiol.">
        <title>Methanofervidicoccus abyssi gen. nov., sp. nov., a hydrogenotrophic methanogen, isolated from a hydrothermal vent chimney in the Mid-Cayman Spreading Center, the Caribbean Sea.</title>
        <authorList>
            <person name="Sakai S."/>
            <person name="Takaki Y."/>
            <person name="Miyazaki M."/>
            <person name="Ogawara M."/>
            <person name="Yanagawa K."/>
            <person name="Miyazaki J."/>
            <person name="Takai K."/>
        </authorList>
    </citation>
    <scope>NUCLEOTIDE SEQUENCE [LARGE SCALE GENOMIC DNA]</scope>
    <source>
        <strain evidence="2 3">HHB</strain>
    </source>
</reference>
<dbReference type="SFLD" id="SFLDS00029">
    <property type="entry name" value="Radical_SAM"/>
    <property type="match status" value="1"/>
</dbReference>
<dbReference type="PANTHER" id="PTHR43324:SF1">
    <property type="entry name" value="RADICAL SAM CORE DOMAIN-CONTAINING PROTEIN"/>
    <property type="match status" value="1"/>
</dbReference>
<evidence type="ECO:0000313" key="3">
    <source>
        <dbReference type="Proteomes" id="UP000290527"/>
    </source>
</evidence>
<dbReference type="SMART" id="SM00729">
    <property type="entry name" value="Elp3"/>
    <property type="match status" value="1"/>
</dbReference>
<dbReference type="RefSeq" id="WP_131006777.1">
    <property type="nucleotide sequence ID" value="NZ_BFAX01000001.1"/>
</dbReference>
<dbReference type="Gene3D" id="3.30.750.210">
    <property type="match status" value="1"/>
</dbReference>
<sequence>MKFLILDGYTDEPAGLGVPPYIGTYPRYAAGVFYHYGYRDVHYITIDKLREELKRGYDLNKFDIIVAICGFHTPGKYLNVKPATLKEIVSILYNYRGIKILGGPAGTRFGSSMEGGILKDEERYKSFFHLVAEGDLEKLLSDLIENRFNLEKIDREYYQLRDYKSIREFAIKGAKIVKEHPNYPYVVAEIETYRGCSRYLSGGCSFCTEPRRFGTPKFRDEKDIVDEIGELYNQGVRYFRIGRQPCIFSYKSVESEREEIPKPNVEAIEKLFKGIWSRAKPKVLHIDNANPAVIARHEEESRKVAKILVKYCTSGNVAAFGVESFDEKVIKMNNLLTTPEDVLKAVEILNEVGGRKGPSGLPYLLPGINLLFGLKGESKRTFKINYQYLKEIYDRGLMLRRINIRQVVPFYGTNIDTRDVKKAKKRKKLFLSFKEKVREEIDKPMLKRVIPKGTVLRDVLLEVKEKNLYFGRQLGTYPILVGIKEEGLELRSFVDVKVVDYGRRSITGVVVSVK</sequence>
<gene>
    <name evidence="2" type="ORF">MHHB_P0218</name>
</gene>
<comment type="caution">
    <text evidence="2">The sequence shown here is derived from an EMBL/GenBank/DDBJ whole genome shotgun (WGS) entry which is preliminary data.</text>
</comment>
<protein>
    <recommendedName>
        <fullName evidence="1">Radical SAM core domain-containing protein</fullName>
    </recommendedName>
</protein>
<dbReference type="Proteomes" id="UP000290527">
    <property type="component" value="Unassembled WGS sequence"/>
</dbReference>
<keyword evidence="3" id="KW-1185">Reference proteome</keyword>
<feature type="domain" description="Radical SAM core" evidence="1">
    <location>
        <begin position="182"/>
        <end position="440"/>
    </location>
</feature>
<dbReference type="InterPro" id="IPR006638">
    <property type="entry name" value="Elp3/MiaA/NifB-like_rSAM"/>
</dbReference>
<dbReference type="GO" id="GO:0003824">
    <property type="term" value="F:catalytic activity"/>
    <property type="evidence" value="ECO:0007669"/>
    <property type="project" value="InterPro"/>
</dbReference>
<evidence type="ECO:0000313" key="2">
    <source>
        <dbReference type="EMBL" id="GBF35993.1"/>
    </source>
</evidence>
<proteinExistence type="predicted"/>
<dbReference type="PROSITE" id="PS51918">
    <property type="entry name" value="RADICAL_SAM"/>
    <property type="match status" value="1"/>
</dbReference>
<dbReference type="InterPro" id="IPR058240">
    <property type="entry name" value="rSAM_sf"/>
</dbReference>
<organism evidence="2 3">
    <name type="scientific">Methanofervidicoccus abyssi</name>
    <dbReference type="NCBI Taxonomy" id="2082189"/>
    <lineage>
        <taxon>Archaea</taxon>
        <taxon>Methanobacteriati</taxon>
        <taxon>Methanobacteriota</taxon>
        <taxon>Methanomada group</taxon>
        <taxon>Methanococci</taxon>
        <taxon>Methanococcales</taxon>
        <taxon>Methanofervidicoccus</taxon>
    </lineage>
</organism>
<name>A0A401HP52_9EURY</name>
<dbReference type="Gene3D" id="3.30.750.200">
    <property type="match status" value="1"/>
</dbReference>
<dbReference type="PANTHER" id="PTHR43324">
    <property type="match status" value="1"/>
</dbReference>
<accession>A0A401HP52</accession>
<dbReference type="Pfam" id="PF04055">
    <property type="entry name" value="Radical_SAM"/>
    <property type="match status" value="1"/>
</dbReference>
<evidence type="ECO:0000259" key="1">
    <source>
        <dbReference type="PROSITE" id="PS51918"/>
    </source>
</evidence>
<dbReference type="InterPro" id="IPR007197">
    <property type="entry name" value="rSAM"/>
</dbReference>
<dbReference type="GO" id="GO:0051536">
    <property type="term" value="F:iron-sulfur cluster binding"/>
    <property type="evidence" value="ECO:0007669"/>
    <property type="project" value="InterPro"/>
</dbReference>
<dbReference type="SUPFAM" id="SSF102114">
    <property type="entry name" value="Radical SAM enzymes"/>
    <property type="match status" value="1"/>
</dbReference>